<protein>
    <submittedName>
        <fullName evidence="2">Cell division FtsK/SpoIIIE</fullName>
    </submittedName>
</protein>
<feature type="transmembrane region" description="Helical" evidence="1">
    <location>
        <begin position="183"/>
        <end position="210"/>
    </location>
</feature>
<accession>T1CT91</accession>
<name>T1CT91_9ZZZZ</name>
<proteinExistence type="predicted"/>
<feature type="transmembrane region" description="Helical" evidence="1">
    <location>
        <begin position="97"/>
        <end position="114"/>
    </location>
</feature>
<organism evidence="2">
    <name type="scientific">mine drainage metagenome</name>
    <dbReference type="NCBI Taxonomy" id="410659"/>
    <lineage>
        <taxon>unclassified sequences</taxon>
        <taxon>metagenomes</taxon>
        <taxon>ecological metagenomes</taxon>
    </lineage>
</organism>
<keyword evidence="1" id="KW-0472">Membrane</keyword>
<sequence>AVWLAFGVAAWMMQPPILTGKKDSYGYPAAANPAEERKMSRYQAGKALRASLLLPVSDLLPGLPVRAAWVSSLATAGLAYLLPVIGNPHLTSSAGHILDAVFAFVLVAALTGALRRAKGPDNPGVRFDTWRGYVAGHRVMAPLSTITGALLGGAIAFALLVLDARFGPHFGAKELSATTSTHPGLVLAAPSTVLLVFAVVGAWLGFLAAWSRVATAQFAELTNARAQWKYRWSSLKFDPAPALVDHQVLASGAVLVDTFDAPASLGAVELLKNEPRLAPLVNTGERVALLSSSEEGPLGSVPGSRSAIRFRAVTWTA</sequence>
<feature type="non-terminal residue" evidence="2">
    <location>
        <position position="317"/>
    </location>
</feature>
<reference evidence="2" key="1">
    <citation type="submission" date="2013-08" db="EMBL/GenBank/DDBJ databases">
        <authorList>
            <person name="Mendez C."/>
            <person name="Richter M."/>
            <person name="Ferrer M."/>
            <person name="Sanchez J."/>
        </authorList>
    </citation>
    <scope>NUCLEOTIDE SEQUENCE</scope>
</reference>
<evidence type="ECO:0000313" key="2">
    <source>
        <dbReference type="EMBL" id="EQD72590.1"/>
    </source>
</evidence>
<comment type="caution">
    <text evidence="2">The sequence shown here is derived from an EMBL/GenBank/DDBJ whole genome shotgun (WGS) entry which is preliminary data.</text>
</comment>
<keyword evidence="2" id="KW-0132">Cell division</keyword>
<keyword evidence="2" id="KW-0131">Cell cycle</keyword>
<dbReference type="EMBL" id="AUZY01002266">
    <property type="protein sequence ID" value="EQD72590.1"/>
    <property type="molecule type" value="Genomic_DNA"/>
</dbReference>
<feature type="transmembrane region" description="Helical" evidence="1">
    <location>
        <begin position="139"/>
        <end position="162"/>
    </location>
</feature>
<keyword evidence="1" id="KW-0812">Transmembrane</keyword>
<dbReference type="GO" id="GO:0051301">
    <property type="term" value="P:cell division"/>
    <property type="evidence" value="ECO:0007669"/>
    <property type="project" value="UniProtKB-KW"/>
</dbReference>
<dbReference type="AlphaFoldDB" id="T1CT91"/>
<keyword evidence="1" id="KW-1133">Transmembrane helix</keyword>
<feature type="non-terminal residue" evidence="2">
    <location>
        <position position="1"/>
    </location>
</feature>
<evidence type="ECO:0000256" key="1">
    <source>
        <dbReference type="SAM" id="Phobius"/>
    </source>
</evidence>
<reference evidence="2" key="2">
    <citation type="journal article" date="2014" name="ISME J.">
        <title>Microbial stratification in low pH oxic and suboxic macroscopic growths along an acid mine drainage.</title>
        <authorList>
            <person name="Mendez-Garcia C."/>
            <person name="Mesa V."/>
            <person name="Sprenger R.R."/>
            <person name="Richter M."/>
            <person name="Diez M.S."/>
            <person name="Solano J."/>
            <person name="Bargiela R."/>
            <person name="Golyshina O.V."/>
            <person name="Manteca A."/>
            <person name="Ramos J.L."/>
            <person name="Gallego J.R."/>
            <person name="Llorente I."/>
            <person name="Martins Dos Santos V.A."/>
            <person name="Jensen O.N."/>
            <person name="Pelaez A.I."/>
            <person name="Sanchez J."/>
            <person name="Ferrer M."/>
        </authorList>
    </citation>
    <scope>NUCLEOTIDE SEQUENCE</scope>
</reference>
<gene>
    <name evidence="2" type="ORF">B1B_03675</name>
</gene>